<dbReference type="RefSeq" id="WP_128981017.1">
    <property type="nucleotide sequence ID" value="NZ_PDKJ01000006.1"/>
</dbReference>
<dbReference type="InterPro" id="IPR036291">
    <property type="entry name" value="NAD(P)-bd_dom_sf"/>
</dbReference>
<dbReference type="Gene3D" id="3.40.50.720">
    <property type="entry name" value="NAD(P)-binding Rossmann-like Domain"/>
    <property type="match status" value="2"/>
</dbReference>
<name>A0A4Q0YHE2_9BACT</name>
<dbReference type="PANTHER" id="PTHR42789">
    <property type="entry name" value="D-ISOMER SPECIFIC 2-HYDROXYACID DEHYDROGENASE FAMILY PROTEIN (AFU_ORTHOLOGUE AFUA_6G10090)"/>
    <property type="match status" value="1"/>
</dbReference>
<dbReference type="Pfam" id="PF00389">
    <property type="entry name" value="2-Hacid_dh"/>
    <property type="match status" value="1"/>
</dbReference>
<evidence type="ECO:0000313" key="8">
    <source>
        <dbReference type="Proteomes" id="UP000290172"/>
    </source>
</evidence>
<accession>A0A4Q0YHE2</accession>
<sequence length="318" mass="36025">MKIAILDDYQDVVKNLDCFSLLEDYDVTILNETIKDTNLLAQTLKDINILVLIRERTIITKELLEKLPNLKLISQTGRLSSNIDLKACEEFGIEVVEGIGSPIAPSELCWTLIMNSSRHLYDYISNFQNNIWQNSSYKGLGKSLYGQTLGIWGYGKIGQRVATYAKAFGMNISVWGSEESRKKALEDGFGASSSKEEFFSSCDIISINLKLSDKSRYCVTKQDLELMKDGSIFVNISRADLVEKDALFEVYSANKNKFAALDVFEEEPCLPKNTPLLTLPNILATPHLGYVEKINYEIYFKTAFENIIKYINSLYSFK</sequence>
<dbReference type="GO" id="GO:0051287">
    <property type="term" value="F:NAD binding"/>
    <property type="evidence" value="ECO:0007669"/>
    <property type="project" value="InterPro"/>
</dbReference>
<evidence type="ECO:0000256" key="4">
    <source>
        <dbReference type="RuleBase" id="RU003719"/>
    </source>
</evidence>
<feature type="domain" description="D-isomer specific 2-hydroxyacid dehydrogenase catalytic" evidence="5">
    <location>
        <begin position="20"/>
        <end position="312"/>
    </location>
</feature>
<keyword evidence="2 4" id="KW-0560">Oxidoreductase</keyword>
<organism evidence="7 8">
    <name type="scientific">Halarcobacter ebronensis</name>
    <dbReference type="NCBI Taxonomy" id="1462615"/>
    <lineage>
        <taxon>Bacteria</taxon>
        <taxon>Pseudomonadati</taxon>
        <taxon>Campylobacterota</taxon>
        <taxon>Epsilonproteobacteria</taxon>
        <taxon>Campylobacterales</taxon>
        <taxon>Arcobacteraceae</taxon>
        <taxon>Halarcobacter</taxon>
    </lineage>
</organism>
<dbReference type="EMBL" id="PDKJ01000006">
    <property type="protein sequence ID" value="RXJ68251.1"/>
    <property type="molecule type" value="Genomic_DNA"/>
</dbReference>
<evidence type="ECO:0000256" key="1">
    <source>
        <dbReference type="ARBA" id="ARBA00005854"/>
    </source>
</evidence>
<comment type="similarity">
    <text evidence="1 4">Belongs to the D-isomer specific 2-hydroxyacid dehydrogenase family.</text>
</comment>
<dbReference type="CDD" id="cd12169">
    <property type="entry name" value="PGDH_like_1"/>
    <property type="match status" value="1"/>
</dbReference>
<evidence type="ECO:0000256" key="2">
    <source>
        <dbReference type="ARBA" id="ARBA00023002"/>
    </source>
</evidence>
<evidence type="ECO:0000313" key="7">
    <source>
        <dbReference type="EMBL" id="RXJ68251.1"/>
    </source>
</evidence>
<proteinExistence type="inferred from homology"/>
<dbReference type="Proteomes" id="UP000290172">
    <property type="component" value="Unassembled WGS sequence"/>
</dbReference>
<keyword evidence="3" id="KW-0520">NAD</keyword>
<dbReference type="SUPFAM" id="SSF52283">
    <property type="entry name" value="Formate/glycerate dehydrogenase catalytic domain-like"/>
    <property type="match status" value="1"/>
</dbReference>
<evidence type="ECO:0000259" key="6">
    <source>
        <dbReference type="Pfam" id="PF02826"/>
    </source>
</evidence>
<comment type="caution">
    <text evidence="7">The sequence shown here is derived from an EMBL/GenBank/DDBJ whole genome shotgun (WGS) entry which is preliminary data.</text>
</comment>
<dbReference type="Pfam" id="PF02826">
    <property type="entry name" value="2-Hacid_dh_C"/>
    <property type="match status" value="1"/>
</dbReference>
<dbReference type="SUPFAM" id="SSF51735">
    <property type="entry name" value="NAD(P)-binding Rossmann-fold domains"/>
    <property type="match status" value="1"/>
</dbReference>
<dbReference type="InterPro" id="IPR050857">
    <property type="entry name" value="D-2-hydroxyacid_DH"/>
</dbReference>
<evidence type="ECO:0000256" key="3">
    <source>
        <dbReference type="ARBA" id="ARBA00023027"/>
    </source>
</evidence>
<feature type="domain" description="D-isomer specific 2-hydroxyacid dehydrogenase NAD-binding" evidence="6">
    <location>
        <begin position="111"/>
        <end position="289"/>
    </location>
</feature>
<evidence type="ECO:0000259" key="5">
    <source>
        <dbReference type="Pfam" id="PF00389"/>
    </source>
</evidence>
<dbReference type="AlphaFoldDB" id="A0A4Q0YHE2"/>
<dbReference type="InterPro" id="IPR006140">
    <property type="entry name" value="D-isomer_DH_NAD-bd"/>
</dbReference>
<dbReference type="GO" id="GO:0016616">
    <property type="term" value="F:oxidoreductase activity, acting on the CH-OH group of donors, NAD or NADP as acceptor"/>
    <property type="evidence" value="ECO:0007669"/>
    <property type="project" value="InterPro"/>
</dbReference>
<gene>
    <name evidence="7" type="ORF">CRV08_08345</name>
</gene>
<dbReference type="InterPro" id="IPR006139">
    <property type="entry name" value="D-isomer_2_OHA_DH_cat_dom"/>
</dbReference>
<reference evidence="7 8" key="1">
    <citation type="submission" date="2017-10" db="EMBL/GenBank/DDBJ databases">
        <title>Genomics of the genus Arcobacter.</title>
        <authorList>
            <person name="Perez-Cataluna A."/>
            <person name="Figueras M.J."/>
        </authorList>
    </citation>
    <scope>NUCLEOTIDE SEQUENCE [LARGE SCALE GENOMIC DNA]</scope>
    <source>
        <strain evidence="7 8">CECT 8993</strain>
    </source>
</reference>
<dbReference type="PANTHER" id="PTHR42789:SF1">
    <property type="entry name" value="D-ISOMER SPECIFIC 2-HYDROXYACID DEHYDROGENASE FAMILY PROTEIN (AFU_ORTHOLOGUE AFUA_6G10090)"/>
    <property type="match status" value="1"/>
</dbReference>
<protein>
    <submittedName>
        <fullName evidence="7">3-phosphoglycerate dehydrogenase</fullName>
    </submittedName>
</protein>